<organism evidence="1 2">
    <name type="scientific">Mytilus coruscus</name>
    <name type="common">Sea mussel</name>
    <dbReference type="NCBI Taxonomy" id="42192"/>
    <lineage>
        <taxon>Eukaryota</taxon>
        <taxon>Metazoa</taxon>
        <taxon>Spiralia</taxon>
        <taxon>Lophotrochozoa</taxon>
        <taxon>Mollusca</taxon>
        <taxon>Bivalvia</taxon>
        <taxon>Autobranchia</taxon>
        <taxon>Pteriomorphia</taxon>
        <taxon>Mytilida</taxon>
        <taxon>Mytiloidea</taxon>
        <taxon>Mytilidae</taxon>
        <taxon>Mytilinae</taxon>
        <taxon>Mytilus</taxon>
    </lineage>
</organism>
<gene>
    <name evidence="1" type="ORF">MCOR_44948</name>
</gene>
<reference evidence="1 2" key="1">
    <citation type="submission" date="2020-06" db="EMBL/GenBank/DDBJ databases">
        <authorList>
            <person name="Li R."/>
            <person name="Bekaert M."/>
        </authorList>
    </citation>
    <scope>NUCLEOTIDE SEQUENCE [LARGE SCALE GENOMIC DNA]</scope>
    <source>
        <strain evidence="2">wild</strain>
    </source>
</reference>
<sequence length="270" mass="31410">MRKSSLNLLNFDDTEFGSIHPIWNTEPYSTLSACIKYKLACNTYTLQCDKSKFSKRQVSAICPLCGTEEEIRLHFVLRYYKLNNVRNHFIQRLKTFIKDVVSTKLYDELFSSEIDTLQSIIDCSGFHFLTRGEIFTVECITRGLCFKLHQVRSTLLRMLYGEIIVIRRRSVAGAHFPLTVRKCLFRSSDNYSDVEFDIDCHESIDVDQEHNSESDISQITYCILEMSSQYVPVKEVCWDLSDNIFVPKMKDAVLSDCEIRLLGQMYSTLY</sequence>
<protein>
    <submittedName>
        <fullName evidence="1">Uncharacterized protein</fullName>
    </submittedName>
</protein>
<dbReference type="AlphaFoldDB" id="A0A6J8DUY3"/>
<evidence type="ECO:0000313" key="2">
    <source>
        <dbReference type="Proteomes" id="UP000507470"/>
    </source>
</evidence>
<evidence type="ECO:0000313" key="1">
    <source>
        <dbReference type="EMBL" id="CAC5411909.1"/>
    </source>
</evidence>
<name>A0A6J8DUY3_MYTCO</name>
<dbReference type="EMBL" id="CACVKT020007930">
    <property type="protein sequence ID" value="CAC5411909.1"/>
    <property type="molecule type" value="Genomic_DNA"/>
</dbReference>
<keyword evidence="2" id="KW-1185">Reference proteome</keyword>
<proteinExistence type="predicted"/>
<accession>A0A6J8DUY3</accession>
<dbReference type="OrthoDB" id="10459305at2759"/>
<dbReference type="Proteomes" id="UP000507470">
    <property type="component" value="Unassembled WGS sequence"/>
</dbReference>